<gene>
    <name evidence="13" type="ORF">RB653_003932</name>
</gene>
<sequence>MESNIMYNEINKEYIVNNRDQLLPGPIGQVKSSIVCVFISLFFVLSIYFRNKSTNRNDPEVIKKRITRVFFSTIVSLILLYTFIPNSNNKFYIFLQIIGIPTSLWDIINSIVPLLLTMMLFLGPIVMDRDFLNISHDIETLRDIIVGPLVEELVFRSVICPILFFGGFSQRYIIILSPFLFGFAHAHHIFQKGNYFINLIKVLVQVCFTSLFGMYSAFLFFRTGNILACFIVHSFCNIMGLPDFGGISDHENKKVVGACFIIGLIGFIFGVLPATNPEYYGSIFNLLEAW</sequence>
<comment type="catalytic activity">
    <reaction evidence="9">
        <text>Hydrolyzes the peptide bond -P2-(S-farnesyl or geranylgeranyl)C-P1'-P2'-P3'-COOH where P1' and P2' are amino acids with aliphatic sidechains and P3' is any C-terminal residue.</text>
        <dbReference type="EC" id="3.4.26.1"/>
    </reaction>
</comment>
<evidence type="ECO:0000256" key="4">
    <source>
        <dbReference type="ARBA" id="ARBA00022692"/>
    </source>
</evidence>
<evidence type="ECO:0000313" key="13">
    <source>
        <dbReference type="EMBL" id="KAK5582349.1"/>
    </source>
</evidence>
<evidence type="ECO:0000256" key="1">
    <source>
        <dbReference type="ARBA" id="ARBA00004477"/>
    </source>
</evidence>
<reference evidence="13 14" key="1">
    <citation type="submission" date="2023-11" db="EMBL/GenBank/DDBJ databases">
        <title>Dfirmibasis_genome.</title>
        <authorList>
            <person name="Edelbroek B."/>
            <person name="Kjellin J."/>
            <person name="Jerlstrom-Hultqvist J."/>
            <person name="Soderbom F."/>
        </authorList>
    </citation>
    <scope>NUCLEOTIDE SEQUENCE [LARGE SCALE GENOMIC DNA]</scope>
    <source>
        <strain evidence="13 14">TNS-C-14</strain>
    </source>
</reference>
<protein>
    <recommendedName>
        <fullName evidence="10">intramembrane prenyl-peptidase Rce1</fullName>
        <ecNumber evidence="10">3.4.26.1</ecNumber>
    </recommendedName>
</protein>
<keyword evidence="5" id="KW-0378">Hydrolase</keyword>
<keyword evidence="14" id="KW-1185">Reference proteome</keyword>
<keyword evidence="3" id="KW-0645">Protease</keyword>
<comment type="similarity">
    <text evidence="2">Belongs to the peptidase U48 family.</text>
</comment>
<comment type="caution">
    <text evidence="13">The sequence shown here is derived from an EMBL/GenBank/DDBJ whole genome shotgun (WGS) entry which is preliminary data.</text>
</comment>
<feature type="transmembrane region" description="Helical" evidence="11">
    <location>
        <begin position="104"/>
        <end position="123"/>
    </location>
</feature>
<evidence type="ECO:0000256" key="10">
    <source>
        <dbReference type="ARBA" id="ARBA00049729"/>
    </source>
</evidence>
<feature type="transmembrane region" description="Helical" evidence="11">
    <location>
        <begin position="172"/>
        <end position="190"/>
    </location>
</feature>
<dbReference type="PANTHER" id="PTHR13046">
    <property type="entry name" value="PROTEASE U48 CAAX PRENYL PROTEASE RCE1"/>
    <property type="match status" value="1"/>
</dbReference>
<accession>A0AAN7YRY8</accession>
<feature type="transmembrane region" description="Helical" evidence="11">
    <location>
        <begin position="202"/>
        <end position="219"/>
    </location>
</feature>
<proteinExistence type="inferred from homology"/>
<dbReference type="EMBL" id="JAVFKY010000001">
    <property type="protein sequence ID" value="KAK5582349.1"/>
    <property type="molecule type" value="Genomic_DNA"/>
</dbReference>
<dbReference type="Proteomes" id="UP001344447">
    <property type="component" value="Unassembled WGS sequence"/>
</dbReference>
<dbReference type="GO" id="GO:0071586">
    <property type="term" value="P:CAAX-box protein processing"/>
    <property type="evidence" value="ECO:0007669"/>
    <property type="project" value="InterPro"/>
</dbReference>
<evidence type="ECO:0000256" key="9">
    <source>
        <dbReference type="ARBA" id="ARBA00047280"/>
    </source>
</evidence>
<dbReference type="PANTHER" id="PTHR13046:SF0">
    <property type="entry name" value="CAAX PRENYL PROTEASE 2"/>
    <property type="match status" value="1"/>
</dbReference>
<dbReference type="InterPro" id="IPR003675">
    <property type="entry name" value="Rce1/LyrA-like_dom"/>
</dbReference>
<dbReference type="EC" id="3.4.26.1" evidence="10"/>
<feature type="transmembrane region" description="Helical" evidence="11">
    <location>
        <begin position="30"/>
        <end position="49"/>
    </location>
</feature>
<comment type="subcellular location">
    <subcellularLocation>
        <location evidence="1">Endoplasmic reticulum membrane</location>
        <topology evidence="1">Multi-pass membrane protein</topology>
    </subcellularLocation>
</comment>
<keyword evidence="4 11" id="KW-0812">Transmembrane</keyword>
<feature type="transmembrane region" description="Helical" evidence="11">
    <location>
        <begin position="69"/>
        <end position="84"/>
    </location>
</feature>
<keyword evidence="8 11" id="KW-0472">Membrane</keyword>
<dbReference type="Pfam" id="PF02517">
    <property type="entry name" value="Rce1-like"/>
    <property type="match status" value="1"/>
</dbReference>
<dbReference type="AlphaFoldDB" id="A0AAN7YRY8"/>
<evidence type="ECO:0000256" key="7">
    <source>
        <dbReference type="ARBA" id="ARBA00022989"/>
    </source>
</evidence>
<keyword evidence="7 11" id="KW-1133">Transmembrane helix</keyword>
<evidence type="ECO:0000256" key="2">
    <source>
        <dbReference type="ARBA" id="ARBA00006897"/>
    </source>
</evidence>
<keyword evidence="6" id="KW-0256">Endoplasmic reticulum</keyword>
<evidence type="ECO:0000313" key="14">
    <source>
        <dbReference type="Proteomes" id="UP001344447"/>
    </source>
</evidence>
<feature type="transmembrane region" description="Helical" evidence="11">
    <location>
        <begin position="256"/>
        <end position="275"/>
    </location>
</feature>
<dbReference type="GO" id="GO:0004222">
    <property type="term" value="F:metalloendopeptidase activity"/>
    <property type="evidence" value="ECO:0007669"/>
    <property type="project" value="InterPro"/>
</dbReference>
<evidence type="ECO:0000256" key="5">
    <source>
        <dbReference type="ARBA" id="ARBA00022801"/>
    </source>
</evidence>
<dbReference type="InterPro" id="IPR039731">
    <property type="entry name" value="Rce1"/>
</dbReference>
<name>A0AAN7YRY8_9MYCE</name>
<evidence type="ECO:0000256" key="11">
    <source>
        <dbReference type="SAM" id="Phobius"/>
    </source>
</evidence>
<organism evidence="13 14">
    <name type="scientific">Dictyostelium firmibasis</name>
    <dbReference type="NCBI Taxonomy" id="79012"/>
    <lineage>
        <taxon>Eukaryota</taxon>
        <taxon>Amoebozoa</taxon>
        <taxon>Evosea</taxon>
        <taxon>Eumycetozoa</taxon>
        <taxon>Dictyostelia</taxon>
        <taxon>Dictyosteliales</taxon>
        <taxon>Dictyosteliaceae</taxon>
        <taxon>Dictyostelium</taxon>
    </lineage>
</organism>
<evidence type="ECO:0000259" key="12">
    <source>
        <dbReference type="Pfam" id="PF02517"/>
    </source>
</evidence>
<dbReference type="GO" id="GO:0005789">
    <property type="term" value="C:endoplasmic reticulum membrane"/>
    <property type="evidence" value="ECO:0007669"/>
    <property type="project" value="UniProtKB-SubCell"/>
</dbReference>
<feature type="domain" description="CAAX prenyl protease 2/Lysostaphin resistance protein A-like" evidence="12">
    <location>
        <begin position="141"/>
        <end position="239"/>
    </location>
</feature>
<evidence type="ECO:0000256" key="6">
    <source>
        <dbReference type="ARBA" id="ARBA00022824"/>
    </source>
</evidence>
<evidence type="ECO:0000256" key="8">
    <source>
        <dbReference type="ARBA" id="ARBA00023136"/>
    </source>
</evidence>
<evidence type="ECO:0000256" key="3">
    <source>
        <dbReference type="ARBA" id="ARBA00022670"/>
    </source>
</evidence>